<protein>
    <submittedName>
        <fullName evidence="2">Uncharacterized protein</fullName>
    </submittedName>
</protein>
<sequence>MLKIRNPALPAQGINFRSVSPVEWLAALLSLINQNPWAGTILATFATALAGMFTFHLKERGRRRMKRYELTLEHYNAYSCLMFTAMDALCTDKGFEKVQTRIIKPDLPELVLEESTYDALNDLLCASGRATLVADPLARERIAACTNCIIHKVNGNQQTSDDCHDKILDALRAMNQHLRRFEYWWLLRWGAAGRASWQARAVKRTNNKCGNSMKNKKNNENDE</sequence>
<keyword evidence="1" id="KW-0812">Transmembrane</keyword>
<dbReference type="AlphaFoldDB" id="A0A328TND1"/>
<accession>A0A328TND1</accession>
<feature type="transmembrane region" description="Helical" evidence="1">
    <location>
        <begin position="37"/>
        <end position="57"/>
    </location>
</feature>
<gene>
    <name evidence="2" type="ORF">ACZ87_01266</name>
</gene>
<comment type="caution">
    <text evidence="2">The sequence shown here is derived from an EMBL/GenBank/DDBJ whole genome shotgun (WGS) entry which is preliminary data.</text>
</comment>
<dbReference type="Proteomes" id="UP000244334">
    <property type="component" value="Unassembled WGS sequence"/>
</dbReference>
<organism evidence="2 3">
    <name type="scientific">Candidatus Erwinia dacicola</name>
    <dbReference type="NCBI Taxonomy" id="252393"/>
    <lineage>
        <taxon>Bacteria</taxon>
        <taxon>Pseudomonadati</taxon>
        <taxon>Pseudomonadota</taxon>
        <taxon>Gammaproteobacteria</taxon>
        <taxon>Enterobacterales</taxon>
        <taxon>Erwiniaceae</taxon>
        <taxon>Erwinia</taxon>
    </lineage>
</organism>
<reference evidence="2" key="1">
    <citation type="submission" date="2018-04" db="EMBL/GenBank/DDBJ databases">
        <title>Genomes of the Obligate Erwinia dacicola and Facultative Enterobacter sp. OLF Endosymbionts of the Olive Fruit fly, Bactrocera oleae.</title>
        <authorList>
            <person name="Estes A.M."/>
            <person name="Hearn D.J."/>
            <person name="Agarwal S."/>
            <person name="Pierson E.A."/>
            <person name="Dunning-Hotopp J.C."/>
        </authorList>
    </citation>
    <scope>NUCLEOTIDE SEQUENCE [LARGE SCALE GENOMIC DNA]</scope>
    <source>
        <strain evidence="2">Oroville</strain>
    </source>
</reference>
<dbReference type="EMBL" id="LJAM02000083">
    <property type="protein sequence ID" value="RAP71908.1"/>
    <property type="molecule type" value="Genomic_DNA"/>
</dbReference>
<evidence type="ECO:0000313" key="3">
    <source>
        <dbReference type="Proteomes" id="UP000244334"/>
    </source>
</evidence>
<keyword evidence="3" id="KW-1185">Reference proteome</keyword>
<name>A0A328TND1_9GAMM</name>
<evidence type="ECO:0000313" key="2">
    <source>
        <dbReference type="EMBL" id="RAP71908.1"/>
    </source>
</evidence>
<keyword evidence="1" id="KW-1133">Transmembrane helix</keyword>
<evidence type="ECO:0000256" key="1">
    <source>
        <dbReference type="SAM" id="Phobius"/>
    </source>
</evidence>
<keyword evidence="1" id="KW-0472">Membrane</keyword>
<proteinExistence type="predicted"/>